<protein>
    <recommendedName>
        <fullName evidence="4">DUF3955 domain-containing protein</fullName>
    </recommendedName>
</protein>
<reference evidence="2 3" key="1">
    <citation type="submission" date="2024-04" db="EMBL/GenBank/DDBJ databases">
        <authorList>
            <person name="Wu Y.S."/>
            <person name="Zhang L."/>
        </authorList>
    </citation>
    <scope>NUCLEOTIDE SEQUENCE [LARGE SCALE GENOMIC DNA]</scope>
    <source>
        <strain evidence="2 3">KG-01</strain>
    </source>
</reference>
<name>A0ABU9LMV7_9BACL</name>
<feature type="transmembrane region" description="Helical" evidence="1">
    <location>
        <begin position="56"/>
        <end position="79"/>
    </location>
</feature>
<keyword evidence="3" id="KW-1185">Reference proteome</keyword>
<gene>
    <name evidence="2" type="ORF">AAF454_06030</name>
</gene>
<keyword evidence="1" id="KW-0812">Transmembrane</keyword>
<evidence type="ECO:0000313" key="3">
    <source>
        <dbReference type="Proteomes" id="UP001398420"/>
    </source>
</evidence>
<keyword evidence="1" id="KW-0472">Membrane</keyword>
<evidence type="ECO:0000256" key="1">
    <source>
        <dbReference type="SAM" id="Phobius"/>
    </source>
</evidence>
<feature type="transmembrane region" description="Helical" evidence="1">
    <location>
        <begin position="20"/>
        <end position="36"/>
    </location>
</feature>
<accession>A0ABU9LMV7</accession>
<evidence type="ECO:0008006" key="4">
    <source>
        <dbReference type="Google" id="ProtNLM"/>
    </source>
</evidence>
<evidence type="ECO:0000313" key="2">
    <source>
        <dbReference type="EMBL" id="MEL5987971.1"/>
    </source>
</evidence>
<dbReference type="RefSeq" id="WP_342302804.1">
    <property type="nucleotide sequence ID" value="NZ_JBCEWA010000004.1"/>
</dbReference>
<dbReference type="EMBL" id="JBCEWA010000004">
    <property type="protein sequence ID" value="MEL5987971.1"/>
    <property type="molecule type" value="Genomic_DNA"/>
</dbReference>
<sequence length="92" mass="10505">MKLTSRKEQAIFLQKKVKQVGLVSIVTLFFVVLLQISRSFASKEPESFWRFGEPTFIGLASIFALLLFGIVVHLAYKILQSKQEIQKRSKSS</sequence>
<keyword evidence="1" id="KW-1133">Transmembrane helix</keyword>
<organism evidence="2 3">
    <name type="scientific">Kurthia gibsonii</name>
    <dbReference type="NCBI Taxonomy" id="33946"/>
    <lineage>
        <taxon>Bacteria</taxon>
        <taxon>Bacillati</taxon>
        <taxon>Bacillota</taxon>
        <taxon>Bacilli</taxon>
        <taxon>Bacillales</taxon>
        <taxon>Caryophanaceae</taxon>
        <taxon>Kurthia</taxon>
    </lineage>
</organism>
<comment type="caution">
    <text evidence="2">The sequence shown here is derived from an EMBL/GenBank/DDBJ whole genome shotgun (WGS) entry which is preliminary data.</text>
</comment>
<dbReference type="Proteomes" id="UP001398420">
    <property type="component" value="Unassembled WGS sequence"/>
</dbReference>
<proteinExistence type="predicted"/>